<accession>A0A365Y242</accession>
<reference evidence="2 3" key="1">
    <citation type="submission" date="2018-05" db="EMBL/GenBank/DDBJ databases">
        <title>Chitinophaga sp. K3CV102501T nov., isolated from isolated from a monsoon evergreen broad-leaved forest soil.</title>
        <authorList>
            <person name="Lv Y."/>
        </authorList>
    </citation>
    <scope>NUCLEOTIDE SEQUENCE [LARGE SCALE GENOMIC DNA]</scope>
    <source>
        <strain evidence="2 3">GDMCC 1.1325</strain>
    </source>
</reference>
<dbReference type="PANTHER" id="PTHR41368">
    <property type="entry name" value="PROTEIN YGHO"/>
    <property type="match status" value="1"/>
</dbReference>
<dbReference type="InterPro" id="IPR016181">
    <property type="entry name" value="Acyl_CoA_acyltransferase"/>
</dbReference>
<dbReference type="RefSeq" id="WP_113614626.1">
    <property type="nucleotide sequence ID" value="NZ_QFFJ01000001.1"/>
</dbReference>
<dbReference type="GO" id="GO:0016747">
    <property type="term" value="F:acyltransferase activity, transferring groups other than amino-acyl groups"/>
    <property type="evidence" value="ECO:0007669"/>
    <property type="project" value="InterPro"/>
</dbReference>
<dbReference type="AlphaFoldDB" id="A0A365Y242"/>
<comment type="caution">
    <text evidence="2">The sequence shown here is derived from an EMBL/GenBank/DDBJ whole genome shotgun (WGS) entry which is preliminary data.</text>
</comment>
<keyword evidence="3" id="KW-1185">Reference proteome</keyword>
<sequence>MANIMVKEVNDSKLLGQFVDFPYHHYRESSYWVAPLRSQALACFDKKANPFYESGDMQLFIAVDNGKVIGRIAAIENNAHNIHHNDRTGFFGFFECINDREVSRQLLDSAAAWLKKRGLMTMRGPVSPSTNHESGFLAVGFDDTPRLMMPYTFPYYLELMEQCGLSKIKQLWAYSISGDKVLANDKVRRVADIAQIKSRITLRPVRMKHFQEEINTIADIYNKCWKDNWGFVPISEKAAFLMAKSMKSIVEPSLMQIAEIDGKPVGMIVTLYDYNEVLKKVKGKLFPFGIFHLINARKKISWVRMMLIGILPEHRKKGIDAVLYYQASLIARKLGISRCEGSWTLEDNDDINRIATMIGGEVYKKYNIYEKDI</sequence>
<dbReference type="OrthoDB" id="9806005at2"/>
<gene>
    <name evidence="2" type="ORF">DF182_05350</name>
</gene>
<dbReference type="PANTHER" id="PTHR41368:SF1">
    <property type="entry name" value="PROTEIN YGHO"/>
    <property type="match status" value="1"/>
</dbReference>
<dbReference type="PROSITE" id="PS51186">
    <property type="entry name" value="GNAT"/>
    <property type="match status" value="1"/>
</dbReference>
<dbReference type="EMBL" id="QFFJ01000001">
    <property type="protein sequence ID" value="RBL92024.1"/>
    <property type="molecule type" value="Genomic_DNA"/>
</dbReference>
<evidence type="ECO:0000313" key="3">
    <source>
        <dbReference type="Proteomes" id="UP000253410"/>
    </source>
</evidence>
<protein>
    <recommendedName>
        <fullName evidence="1">N-acetyltransferase domain-containing protein</fullName>
    </recommendedName>
</protein>
<dbReference type="Proteomes" id="UP000253410">
    <property type="component" value="Unassembled WGS sequence"/>
</dbReference>
<dbReference type="Gene3D" id="3.40.630.30">
    <property type="match status" value="1"/>
</dbReference>
<dbReference type="InterPro" id="IPR039968">
    <property type="entry name" value="BcerS-like"/>
</dbReference>
<evidence type="ECO:0000313" key="2">
    <source>
        <dbReference type="EMBL" id="RBL92024.1"/>
    </source>
</evidence>
<organism evidence="2 3">
    <name type="scientific">Chitinophaga flava</name>
    <dbReference type="NCBI Taxonomy" id="2259036"/>
    <lineage>
        <taxon>Bacteria</taxon>
        <taxon>Pseudomonadati</taxon>
        <taxon>Bacteroidota</taxon>
        <taxon>Chitinophagia</taxon>
        <taxon>Chitinophagales</taxon>
        <taxon>Chitinophagaceae</taxon>
        <taxon>Chitinophaga</taxon>
    </lineage>
</organism>
<dbReference type="SUPFAM" id="SSF55729">
    <property type="entry name" value="Acyl-CoA N-acyltransferases (Nat)"/>
    <property type="match status" value="1"/>
</dbReference>
<proteinExistence type="predicted"/>
<feature type="domain" description="N-acetyltransferase" evidence="1">
    <location>
        <begin position="200"/>
        <end position="373"/>
    </location>
</feature>
<evidence type="ECO:0000259" key="1">
    <source>
        <dbReference type="PROSITE" id="PS51186"/>
    </source>
</evidence>
<name>A0A365Y242_9BACT</name>
<dbReference type="InterPro" id="IPR000182">
    <property type="entry name" value="GNAT_dom"/>
</dbReference>